<protein>
    <submittedName>
        <fullName evidence="2">Uncharacterized protein</fullName>
    </submittedName>
</protein>
<dbReference type="GO" id="GO:0045040">
    <property type="term" value="P:protein insertion into mitochondrial outer membrane"/>
    <property type="evidence" value="ECO:0007669"/>
    <property type="project" value="InterPro"/>
</dbReference>
<proteinExistence type="predicted"/>
<feature type="compositionally biased region" description="Low complexity" evidence="1">
    <location>
        <begin position="1"/>
        <end position="18"/>
    </location>
</feature>
<comment type="caution">
    <text evidence="2">The sequence shown here is derived from an EMBL/GenBank/DDBJ whole genome shotgun (WGS) entry which is preliminary data.</text>
</comment>
<name>A0A8H5AX48_9AGAR</name>
<keyword evidence="3" id="KW-1185">Reference proteome</keyword>
<evidence type="ECO:0000313" key="3">
    <source>
        <dbReference type="Proteomes" id="UP000567179"/>
    </source>
</evidence>
<dbReference type="GO" id="GO:0070096">
    <property type="term" value="P:mitochondrial outer membrane translocase complex assembly"/>
    <property type="evidence" value="ECO:0007669"/>
    <property type="project" value="InterPro"/>
</dbReference>
<gene>
    <name evidence="2" type="ORF">D9619_002986</name>
</gene>
<dbReference type="EMBL" id="JAACJJ010000056">
    <property type="protein sequence ID" value="KAF5312557.1"/>
    <property type="molecule type" value="Genomic_DNA"/>
</dbReference>
<feature type="region of interest" description="Disordered" evidence="1">
    <location>
        <begin position="1"/>
        <end position="21"/>
    </location>
</feature>
<dbReference type="Pfam" id="PF19117">
    <property type="entry name" value="Mim2"/>
    <property type="match status" value="1"/>
</dbReference>
<dbReference type="Proteomes" id="UP000567179">
    <property type="component" value="Unassembled WGS sequence"/>
</dbReference>
<dbReference type="OrthoDB" id="5555533at2759"/>
<dbReference type="PANTHER" id="PTHR28230:SF1">
    <property type="entry name" value="MITOCHONDRIAL IMPORT PROTEIN 2"/>
    <property type="match status" value="1"/>
</dbReference>
<evidence type="ECO:0000313" key="2">
    <source>
        <dbReference type="EMBL" id="KAF5312557.1"/>
    </source>
</evidence>
<sequence length="83" mass="9636">MPSSVVSVDDVSSNASSYDSDEEYQLAQQEWEESLDQLRQLVAIVLMPMVGKWLGRRWSHILYSRYLRVGLSKAFFLGESRHR</sequence>
<dbReference type="InterPro" id="IPR037652">
    <property type="entry name" value="Mim2"/>
</dbReference>
<reference evidence="2 3" key="1">
    <citation type="journal article" date="2020" name="ISME J.">
        <title>Uncovering the hidden diversity of litter-decomposition mechanisms in mushroom-forming fungi.</title>
        <authorList>
            <person name="Floudas D."/>
            <person name="Bentzer J."/>
            <person name="Ahren D."/>
            <person name="Johansson T."/>
            <person name="Persson P."/>
            <person name="Tunlid A."/>
        </authorList>
    </citation>
    <scope>NUCLEOTIDE SEQUENCE [LARGE SCALE GENOMIC DNA]</scope>
    <source>
        <strain evidence="2 3">CBS 101986</strain>
    </source>
</reference>
<dbReference type="PANTHER" id="PTHR28230">
    <property type="entry name" value="CHROMOSOME 1, WHOLE GENOME SHOTGUN SEQUENCE"/>
    <property type="match status" value="1"/>
</dbReference>
<dbReference type="AlphaFoldDB" id="A0A8H5AX48"/>
<evidence type="ECO:0000256" key="1">
    <source>
        <dbReference type="SAM" id="MobiDB-lite"/>
    </source>
</evidence>
<accession>A0A8H5AX48</accession>
<dbReference type="GO" id="GO:0005741">
    <property type="term" value="C:mitochondrial outer membrane"/>
    <property type="evidence" value="ECO:0007669"/>
    <property type="project" value="TreeGrafter"/>
</dbReference>
<organism evidence="2 3">
    <name type="scientific">Psilocybe cf. subviscida</name>
    <dbReference type="NCBI Taxonomy" id="2480587"/>
    <lineage>
        <taxon>Eukaryota</taxon>
        <taxon>Fungi</taxon>
        <taxon>Dikarya</taxon>
        <taxon>Basidiomycota</taxon>
        <taxon>Agaricomycotina</taxon>
        <taxon>Agaricomycetes</taxon>
        <taxon>Agaricomycetidae</taxon>
        <taxon>Agaricales</taxon>
        <taxon>Agaricineae</taxon>
        <taxon>Strophariaceae</taxon>
        <taxon>Psilocybe</taxon>
    </lineage>
</organism>